<proteinExistence type="predicted"/>
<protein>
    <submittedName>
        <fullName evidence="2">Uncharacterized protein</fullName>
    </submittedName>
</protein>
<comment type="caution">
    <text evidence="2">The sequence shown here is derived from an EMBL/GenBank/DDBJ whole genome shotgun (WGS) entry which is preliminary data.</text>
</comment>
<dbReference type="EMBL" id="BDIP01001418">
    <property type="protein sequence ID" value="GIQ84360.1"/>
    <property type="molecule type" value="Genomic_DNA"/>
</dbReference>
<organism evidence="2 3">
    <name type="scientific">Kipferlia bialata</name>
    <dbReference type="NCBI Taxonomy" id="797122"/>
    <lineage>
        <taxon>Eukaryota</taxon>
        <taxon>Metamonada</taxon>
        <taxon>Carpediemonas-like organisms</taxon>
        <taxon>Kipferlia</taxon>
    </lineage>
</organism>
<gene>
    <name evidence="2" type="ORF">KIPB_005835</name>
</gene>
<feature type="compositionally biased region" description="Acidic residues" evidence="1">
    <location>
        <begin position="33"/>
        <end position="42"/>
    </location>
</feature>
<dbReference type="Proteomes" id="UP000265618">
    <property type="component" value="Unassembled WGS sequence"/>
</dbReference>
<feature type="compositionally biased region" description="Acidic residues" evidence="1">
    <location>
        <begin position="182"/>
        <end position="193"/>
    </location>
</feature>
<dbReference type="AlphaFoldDB" id="A0A9K3GJ87"/>
<name>A0A9K3GJ87_9EUKA</name>
<sequence>MCVYTWDSDQELSQQDEAPVTADPTPAVSPTEGEGDGFDDSDALPVDAAPEEGVVASILPDKWARLEYALLRMVTWAQPYKAKGDTEFMSMVSLPSFAAPCRSSIAEDLMAGLKESEAEDIFRLGVGLVFVLLSWARGSLSVEYPDILVEMLQIQSSCLTPTRPSLSAMSALLGGMAPLIDADVDTNPDDDTEDEKRRERGTGEVVKRVSAQMILYLQNYDCLFTPEMPESVSAAEALSTSIDTLCIPSLQCVADCPFSRDSLVDGTEVVRLVFEELAYKECMVKIPEGLTMLQHITLFKELADRLVTHVQAFEPVLEAIGHEAERTFCEALMYRLIKLVKTIKPPEHLSAKIAHLLERDTTPHFNDDGEEIEREDNGRGVEQCAALAESVLGLFTTANTLDRLFSFQSDPIPFATEKVWGGLLFFGLQAIRLLSVQAAARAVLGHTQESVFVQILLRLATNAVAPTLGLRGNQLSTQRQMTISVTDALGTGYSSFCQLLLRLRVVKQVQEWQGGVLAPLVVDAARSPYPTDFGRTWQEEVTDSTALIELEESVGTAMTQAERTLLMAIGGAANAMTSMRTDYYTRLQQAHIDCISRQPDIDEGFDVAGVVRPVLSVYKKEGDRSRSEALSVFGRVCSYWAMKNVGYMFGFYSAPRSKYTSVHADSEFSDQDCGPELPTWWMYALFKSSSSRHRQKKNRKVGKILRHTFANLFGTHKSPEAADDDDPQFANIALIEDWEPPVDTAVETVLAQAIYNVFTLAATVLSPFNLSIAARQWLPAAVQESIFALAVNKHPEEGLDDEEIRQLVPALRTSLALAMVRQVQAYGEGLADLDKQVLQVVHLTNVSVQEGWRFKAKTFRNSDLAPCVVSYVVGWLVYVRHEENVMKHFRKSLSKK</sequence>
<evidence type="ECO:0000313" key="3">
    <source>
        <dbReference type="Proteomes" id="UP000265618"/>
    </source>
</evidence>
<reference evidence="2 3" key="1">
    <citation type="journal article" date="2018" name="PLoS ONE">
        <title>The draft genome of Kipferlia bialata reveals reductive genome evolution in fornicate parasites.</title>
        <authorList>
            <person name="Tanifuji G."/>
            <person name="Takabayashi S."/>
            <person name="Kume K."/>
            <person name="Takagi M."/>
            <person name="Nakayama T."/>
            <person name="Kamikawa R."/>
            <person name="Inagaki Y."/>
            <person name="Hashimoto T."/>
        </authorList>
    </citation>
    <scope>NUCLEOTIDE SEQUENCE [LARGE SCALE GENOMIC DNA]</scope>
    <source>
        <strain evidence="2">NY0173</strain>
    </source>
</reference>
<evidence type="ECO:0000313" key="2">
    <source>
        <dbReference type="EMBL" id="GIQ84360.1"/>
    </source>
</evidence>
<feature type="region of interest" description="Disordered" evidence="1">
    <location>
        <begin position="1"/>
        <end position="45"/>
    </location>
</feature>
<keyword evidence="3" id="KW-1185">Reference proteome</keyword>
<evidence type="ECO:0000256" key="1">
    <source>
        <dbReference type="SAM" id="MobiDB-lite"/>
    </source>
</evidence>
<accession>A0A9K3GJ87</accession>
<feature type="region of interest" description="Disordered" evidence="1">
    <location>
        <begin position="182"/>
        <end position="202"/>
    </location>
</feature>